<comment type="caution">
    <text evidence="2">The sequence shown here is derived from an EMBL/GenBank/DDBJ whole genome shotgun (WGS) entry which is preliminary data.</text>
</comment>
<dbReference type="GO" id="GO:0004672">
    <property type="term" value="F:protein kinase activity"/>
    <property type="evidence" value="ECO:0007669"/>
    <property type="project" value="InterPro"/>
</dbReference>
<dbReference type="InterPro" id="IPR011009">
    <property type="entry name" value="Kinase-like_dom_sf"/>
</dbReference>
<dbReference type="Proteomes" id="UP001153678">
    <property type="component" value="Unassembled WGS sequence"/>
</dbReference>
<gene>
    <name evidence="2" type="ORF">FWILDA_LOCUS8162</name>
</gene>
<dbReference type="PROSITE" id="PS00109">
    <property type="entry name" value="PROTEIN_KINASE_TYR"/>
    <property type="match status" value="1"/>
</dbReference>
<reference evidence="2" key="1">
    <citation type="submission" date="2022-08" db="EMBL/GenBank/DDBJ databases">
        <authorList>
            <person name="Kallberg Y."/>
            <person name="Tangrot J."/>
            <person name="Rosling A."/>
        </authorList>
    </citation>
    <scope>NUCLEOTIDE SEQUENCE</scope>
    <source>
        <strain evidence="2">Wild A</strain>
    </source>
</reference>
<sequence>MELDKDKRIMRDKEVRNACHLRRSPLCEDHTNIDCNEHCGGWKKSRKTESIRRDISRLLTERELYQIILPVPNLLKIKSFDTTESATRKVPDEPVLLCGDFLAEAFNTHLLMLAHQLLKKGGTSQILAIVEINPDQLMNQLLDDGLNLNEAYNRAVKFVDDETSMFTKYQIIIKSVRQTSGYMVVLMTFDTACLQHMFEHGFSTVIVTIRTLSIFHLQFLLIRTTRLLKLHILECMYFLETLSTRDRTAQSSPSTYSDEKDDVDDGNGRSGVIFEAKLCGKVGTLQNLYKNEYLLQEFQMKSRFTSSPLMDIQYIHTPKFLKFGILHEAFVFILISHSGKSFADLDDITERENLLAIEGLQAIHARGVMHGDVRLENIMVDRSESIIVLEEFEGMEGPGKLFKSTEKIELLGLLIPEKGSDYESSERRSKYRYLLLSLFFIVLIDEATLIEEQQNVPPGRFTPIMGRPKQKESQDQN</sequence>
<dbReference type="EMBL" id="CAMKVN010001704">
    <property type="protein sequence ID" value="CAI2177590.1"/>
    <property type="molecule type" value="Genomic_DNA"/>
</dbReference>
<dbReference type="InterPro" id="IPR008266">
    <property type="entry name" value="Tyr_kinase_AS"/>
</dbReference>
<organism evidence="2 3">
    <name type="scientific">Funneliformis geosporum</name>
    <dbReference type="NCBI Taxonomy" id="1117311"/>
    <lineage>
        <taxon>Eukaryota</taxon>
        <taxon>Fungi</taxon>
        <taxon>Fungi incertae sedis</taxon>
        <taxon>Mucoromycota</taxon>
        <taxon>Glomeromycotina</taxon>
        <taxon>Glomeromycetes</taxon>
        <taxon>Glomerales</taxon>
        <taxon>Glomeraceae</taxon>
        <taxon>Funneliformis</taxon>
    </lineage>
</organism>
<dbReference type="Gene3D" id="1.10.510.10">
    <property type="entry name" value="Transferase(Phosphotransferase) domain 1"/>
    <property type="match status" value="1"/>
</dbReference>
<dbReference type="SUPFAM" id="SSF56112">
    <property type="entry name" value="Protein kinase-like (PK-like)"/>
    <property type="match status" value="1"/>
</dbReference>
<protein>
    <submittedName>
        <fullName evidence="2">13059_t:CDS:1</fullName>
    </submittedName>
</protein>
<name>A0A9W4SR93_9GLOM</name>
<evidence type="ECO:0000313" key="3">
    <source>
        <dbReference type="Proteomes" id="UP001153678"/>
    </source>
</evidence>
<dbReference type="AlphaFoldDB" id="A0A9W4SR93"/>
<dbReference type="OrthoDB" id="10020333at2759"/>
<keyword evidence="3" id="KW-1185">Reference proteome</keyword>
<feature type="region of interest" description="Disordered" evidence="1">
    <location>
        <begin position="456"/>
        <end position="477"/>
    </location>
</feature>
<evidence type="ECO:0000313" key="2">
    <source>
        <dbReference type="EMBL" id="CAI2177590.1"/>
    </source>
</evidence>
<evidence type="ECO:0000256" key="1">
    <source>
        <dbReference type="SAM" id="MobiDB-lite"/>
    </source>
</evidence>
<accession>A0A9W4SR93</accession>
<proteinExistence type="predicted"/>